<dbReference type="InterPro" id="IPR004860">
    <property type="entry name" value="LAGLIDADG_dom"/>
</dbReference>
<protein>
    <recommendedName>
        <fullName evidence="1">Homing endonuclease LAGLIDADG domain-containing protein</fullName>
    </recommendedName>
</protein>
<dbReference type="PANTHER" id="PTHR36181">
    <property type="entry name" value="INTRON-ENCODED ENDONUCLEASE AI3-RELATED"/>
    <property type="match status" value="1"/>
</dbReference>
<dbReference type="EMBL" id="MFCR01000007">
    <property type="protein sequence ID" value="OGE18949.1"/>
    <property type="molecule type" value="Genomic_DNA"/>
</dbReference>
<name>A0A1F5IRH5_9BACT</name>
<dbReference type="PANTHER" id="PTHR36181:SF2">
    <property type="entry name" value="INTRON-ENCODED ENDONUCLEASE AI3-RELATED"/>
    <property type="match status" value="1"/>
</dbReference>
<sequence length="178" mass="20745">MPKFPTNKATSADNQQERLRISSWIVGFVDGEGCFSVSIFKNRTTRSGFQVMPEFVVTQGQKSLDSLQIIKDFFECGAIYVNRRYDNHKENIYRYCVRSTKDLNEKIIPFFKANKLLTYKKNDFETFCKAMEMKLLNLHLTADGLQSFRDLKNPQRLIRRTPPLAGKIESELHSDMQM</sequence>
<dbReference type="Proteomes" id="UP000176336">
    <property type="component" value="Unassembled WGS sequence"/>
</dbReference>
<dbReference type="Gene3D" id="3.10.28.10">
    <property type="entry name" value="Homing endonucleases"/>
    <property type="match status" value="1"/>
</dbReference>
<dbReference type="SUPFAM" id="SSF55608">
    <property type="entry name" value="Homing endonucleases"/>
    <property type="match status" value="1"/>
</dbReference>
<gene>
    <name evidence="2" type="ORF">A2871_02140</name>
</gene>
<accession>A0A1F5IRH5</accession>
<dbReference type="Pfam" id="PF00961">
    <property type="entry name" value="LAGLIDADG_1"/>
    <property type="match status" value="1"/>
</dbReference>
<comment type="caution">
    <text evidence="2">The sequence shown here is derived from an EMBL/GenBank/DDBJ whole genome shotgun (WGS) entry which is preliminary data.</text>
</comment>
<dbReference type="InterPro" id="IPR027434">
    <property type="entry name" value="Homing_endonucl"/>
</dbReference>
<dbReference type="AlphaFoldDB" id="A0A1F5IRH5"/>
<evidence type="ECO:0000313" key="3">
    <source>
        <dbReference type="Proteomes" id="UP000176336"/>
    </source>
</evidence>
<dbReference type="InterPro" id="IPR051289">
    <property type="entry name" value="LAGLIDADG_Endonuclease"/>
</dbReference>
<dbReference type="GO" id="GO:0004519">
    <property type="term" value="F:endonuclease activity"/>
    <property type="evidence" value="ECO:0007669"/>
    <property type="project" value="InterPro"/>
</dbReference>
<evidence type="ECO:0000259" key="1">
    <source>
        <dbReference type="Pfam" id="PF00961"/>
    </source>
</evidence>
<proteinExistence type="predicted"/>
<evidence type="ECO:0000313" key="2">
    <source>
        <dbReference type="EMBL" id="OGE18949.1"/>
    </source>
</evidence>
<reference evidence="2 3" key="1">
    <citation type="journal article" date="2016" name="Nat. Commun.">
        <title>Thousands of microbial genomes shed light on interconnected biogeochemical processes in an aquifer system.</title>
        <authorList>
            <person name="Anantharaman K."/>
            <person name="Brown C.T."/>
            <person name="Hug L.A."/>
            <person name="Sharon I."/>
            <person name="Castelle C.J."/>
            <person name="Probst A.J."/>
            <person name="Thomas B.C."/>
            <person name="Singh A."/>
            <person name="Wilkins M.J."/>
            <person name="Karaoz U."/>
            <person name="Brodie E.L."/>
            <person name="Williams K.H."/>
            <person name="Hubbard S.S."/>
            <person name="Banfield J.F."/>
        </authorList>
    </citation>
    <scope>NUCLEOTIDE SEQUENCE [LARGE SCALE GENOMIC DNA]</scope>
</reference>
<organism evidence="2 3">
    <name type="scientific">Candidatus Daviesbacteria bacterium RIFCSPHIGHO2_01_FULL_41_23</name>
    <dbReference type="NCBI Taxonomy" id="1797764"/>
    <lineage>
        <taxon>Bacteria</taxon>
        <taxon>Candidatus Daviesiibacteriota</taxon>
    </lineage>
</organism>
<feature type="domain" description="Homing endonuclease LAGLIDADG" evidence="1">
    <location>
        <begin position="25"/>
        <end position="131"/>
    </location>
</feature>